<dbReference type="PANTHER" id="PTHR32114">
    <property type="entry name" value="ABC TRANSPORTER ABCH.3"/>
    <property type="match status" value="1"/>
</dbReference>
<feature type="coiled-coil region" evidence="4">
    <location>
        <begin position="230"/>
        <end position="264"/>
    </location>
</feature>
<protein>
    <recommendedName>
        <fullName evidence="3">Nuclease SbcCD subunit C</fullName>
    </recommendedName>
</protein>
<dbReference type="Proteomes" id="UP000238916">
    <property type="component" value="Unassembled WGS sequence"/>
</dbReference>
<reference evidence="6" key="1">
    <citation type="submission" date="2018-02" db="EMBL/GenBank/DDBJ databases">
        <authorList>
            <person name="Hausmann B."/>
        </authorList>
    </citation>
    <scope>NUCLEOTIDE SEQUENCE [LARGE SCALE GENOMIC DNA]</scope>
    <source>
        <strain evidence="6">Peat soil MAG SbF1</strain>
    </source>
</reference>
<organism evidence="5 6">
    <name type="scientific">Candidatus Desulfosporosinus infrequens</name>
    <dbReference type="NCBI Taxonomy" id="2043169"/>
    <lineage>
        <taxon>Bacteria</taxon>
        <taxon>Bacillati</taxon>
        <taxon>Bacillota</taxon>
        <taxon>Clostridia</taxon>
        <taxon>Eubacteriales</taxon>
        <taxon>Desulfitobacteriaceae</taxon>
        <taxon>Desulfosporosinus</taxon>
    </lineage>
</organism>
<evidence type="ECO:0000256" key="3">
    <source>
        <dbReference type="ARBA" id="ARBA00013368"/>
    </source>
</evidence>
<dbReference type="EMBL" id="OMOF01000101">
    <property type="protein sequence ID" value="SPF38181.1"/>
    <property type="molecule type" value="Genomic_DNA"/>
</dbReference>
<evidence type="ECO:0000313" key="6">
    <source>
        <dbReference type="Proteomes" id="UP000238916"/>
    </source>
</evidence>
<name>A0A2U3KET0_9FIRM</name>
<dbReference type="InterPro" id="IPR027417">
    <property type="entry name" value="P-loop_NTPase"/>
</dbReference>
<sequence length="727" mass="81896">MEKLKEALISRRQNPPVHDEILSDRAQELERYRHIIANIERAEREGSYEQERLPIISRDLHKSLANVEQGQKEQGEISFAVQESIVLVERKRIEVKELEQKNLAGLLVKTMVEGEPCPVCGSAHHPMPAQSLEDEILAKARNELEQVSRELQKLEEKRTEGTTALAVAKAQLSSKLELEQNQLELVETKQRAIGNYRQELPESDRDQDTQALNIRRGELEADLTNARTVSNQWKTDQEQLNGQLEDAQRTLAEVDKKQHNLQAQIASTGGVGKEMHNRLNLLLEEQARRKDRLDTLRGSIALAEISLLQKQYATWDRTLRALNQELSALEEEVRVADEAQQRLILEKAGCELELQNLRTVGSEAAREMAELKSKCAAITEGKPALDRTLEVKQELALVTGTEEKLKKVYELAKGVSNQAEQAQAVSHKTLELSRAGLEAAQCKLEQGLKMAQFMTVAAARSALCDEAERLKMRQEILAFRQDVLMLKQKREDSEERLKGRSLRPEEWLAWPVRLREVEATHTKASERCGAARQRLEKLSGEHGEWMRLEGERQTLNHRRSLLKTLQSVFKGNAFIEFIAQEQLTNVSLDASERLKQLTHQRYALEVDAEGGFIMRDDANGGVRRPVNSLSGGETFLTALALALALSTQIQLRGESPLEFFFLDEGFGTLDANLLETVMNTLEKLHLQNLTIGIISHVPELKNRLARRLVVTPAEAGGGGSSVKLEMA</sequence>
<evidence type="ECO:0000256" key="1">
    <source>
        <dbReference type="ARBA" id="ARBA00006930"/>
    </source>
</evidence>
<feature type="coiled-coil region" evidence="4">
    <location>
        <begin position="305"/>
        <end position="374"/>
    </location>
</feature>
<dbReference type="Gene3D" id="3.40.50.300">
    <property type="entry name" value="P-loop containing nucleotide triphosphate hydrolases"/>
    <property type="match status" value="1"/>
</dbReference>
<evidence type="ECO:0000256" key="4">
    <source>
        <dbReference type="SAM" id="Coils"/>
    </source>
</evidence>
<keyword evidence="4" id="KW-0175">Coiled coil</keyword>
<gene>
    <name evidence="5" type="ORF">SBF1_190115</name>
</gene>
<proteinExistence type="inferred from homology"/>
<comment type="subunit">
    <text evidence="2">Heterodimer of SbcC and SbcD.</text>
</comment>
<feature type="coiled-coil region" evidence="4">
    <location>
        <begin position="137"/>
        <end position="189"/>
    </location>
</feature>
<dbReference type="PANTHER" id="PTHR32114:SF2">
    <property type="entry name" value="ABC TRANSPORTER ABCH.3"/>
    <property type="match status" value="1"/>
</dbReference>
<evidence type="ECO:0000256" key="2">
    <source>
        <dbReference type="ARBA" id="ARBA00011322"/>
    </source>
</evidence>
<comment type="similarity">
    <text evidence="1">Belongs to the SMC family. SbcC subfamily.</text>
</comment>
<dbReference type="Pfam" id="PF13558">
    <property type="entry name" value="SbcC_Walker_B"/>
    <property type="match status" value="1"/>
</dbReference>
<accession>A0A2U3KET0</accession>
<evidence type="ECO:0000313" key="5">
    <source>
        <dbReference type="EMBL" id="SPF38181.1"/>
    </source>
</evidence>
<dbReference type="SUPFAM" id="SSF52540">
    <property type="entry name" value="P-loop containing nucleoside triphosphate hydrolases"/>
    <property type="match status" value="1"/>
</dbReference>
<dbReference type="AlphaFoldDB" id="A0A2U3KET0"/>